<sequence length="289" mass="32793">MKITILYKGRKLLNVSMQNDMSVRRLRDIIEETHHIPTEKQTLTYNGHILEDGRLLEQHYGIHDKSEVTLSLPLNFEPNFRIYVKVPGGLMIKRHVNRNDLVSELKWSIEDATKIPVTLQALSYGSWLMEDNVRLGDYNIQRGSVVHVLRRPNPVSISDVGSQVPQYRIPGRDEGNSKADSEVGDLLIVRPSPIKRLSVNKIPESVASLSEAIPVEEEERKVEERAEEKEVEKIEPTPKPITPTPVPKLGNNESLRLNLPETEAYRNFRQALSNRMVAQNGENGAENNA</sequence>
<evidence type="ECO:0000313" key="5">
    <source>
        <dbReference type="WBParaSite" id="TASK_0000497001-mRNA-1"/>
    </source>
</evidence>
<evidence type="ECO:0000313" key="4">
    <source>
        <dbReference type="Proteomes" id="UP000282613"/>
    </source>
</evidence>
<reference evidence="3 4" key="2">
    <citation type="submission" date="2018-11" db="EMBL/GenBank/DDBJ databases">
        <authorList>
            <consortium name="Pathogen Informatics"/>
        </authorList>
    </citation>
    <scope>NUCLEOTIDE SEQUENCE [LARGE SCALE GENOMIC DNA]</scope>
</reference>
<feature type="compositionally biased region" description="Pro residues" evidence="1">
    <location>
        <begin position="237"/>
        <end position="246"/>
    </location>
</feature>
<dbReference type="GO" id="GO:0070628">
    <property type="term" value="F:proteasome binding"/>
    <property type="evidence" value="ECO:0007669"/>
    <property type="project" value="TreeGrafter"/>
</dbReference>
<reference evidence="5" key="1">
    <citation type="submission" date="2017-02" db="UniProtKB">
        <authorList>
            <consortium name="WormBaseParasite"/>
        </authorList>
    </citation>
    <scope>IDENTIFICATION</scope>
</reference>
<dbReference type="PANTHER" id="PTHR10621:SF0">
    <property type="entry name" value="UV EXCISION REPAIR PROTEIN RAD23"/>
    <property type="match status" value="1"/>
</dbReference>
<name>A0A0R3W4K5_TAEAS</name>
<dbReference type="STRING" id="60517.A0A0R3W4K5"/>
<dbReference type="Gene3D" id="3.10.20.90">
    <property type="entry name" value="Phosphatidylinositol 3-kinase Catalytic Subunit, Chain A, domain 1"/>
    <property type="match status" value="2"/>
</dbReference>
<dbReference type="Proteomes" id="UP000282613">
    <property type="component" value="Unassembled WGS sequence"/>
</dbReference>
<dbReference type="GO" id="GO:0043130">
    <property type="term" value="F:ubiquitin binding"/>
    <property type="evidence" value="ECO:0007669"/>
    <property type="project" value="TreeGrafter"/>
</dbReference>
<dbReference type="SUPFAM" id="SSF54236">
    <property type="entry name" value="Ubiquitin-like"/>
    <property type="match status" value="2"/>
</dbReference>
<dbReference type="InterPro" id="IPR000626">
    <property type="entry name" value="Ubiquitin-like_dom"/>
</dbReference>
<gene>
    <name evidence="3" type="ORF">TASK_LOCUS4971</name>
</gene>
<evidence type="ECO:0000256" key="1">
    <source>
        <dbReference type="SAM" id="MobiDB-lite"/>
    </source>
</evidence>
<accession>A0A0R3W4K5</accession>
<evidence type="ECO:0000259" key="2">
    <source>
        <dbReference type="PROSITE" id="PS50053"/>
    </source>
</evidence>
<dbReference type="GO" id="GO:0043161">
    <property type="term" value="P:proteasome-mediated ubiquitin-dependent protein catabolic process"/>
    <property type="evidence" value="ECO:0007669"/>
    <property type="project" value="TreeGrafter"/>
</dbReference>
<dbReference type="OrthoDB" id="6253962at2759"/>
<keyword evidence="4" id="KW-1185">Reference proteome</keyword>
<evidence type="ECO:0000313" key="3">
    <source>
        <dbReference type="EMBL" id="VDK34293.1"/>
    </source>
</evidence>
<feature type="domain" description="Ubiquitin-like" evidence="2">
    <location>
        <begin position="80"/>
        <end position="151"/>
    </location>
</feature>
<protein>
    <submittedName>
        <fullName evidence="5">Ubiquitin-like domain-containing protein</fullName>
    </submittedName>
</protein>
<dbReference type="PANTHER" id="PTHR10621">
    <property type="entry name" value="UV EXCISION REPAIR PROTEIN RAD23"/>
    <property type="match status" value="1"/>
</dbReference>
<dbReference type="EMBL" id="UYRS01018383">
    <property type="protein sequence ID" value="VDK34293.1"/>
    <property type="molecule type" value="Genomic_DNA"/>
</dbReference>
<proteinExistence type="predicted"/>
<feature type="region of interest" description="Disordered" evidence="1">
    <location>
        <begin position="217"/>
        <end position="254"/>
    </location>
</feature>
<dbReference type="AlphaFoldDB" id="A0A0R3W4K5"/>
<dbReference type="GO" id="GO:0031593">
    <property type="term" value="F:polyubiquitin modification-dependent protein binding"/>
    <property type="evidence" value="ECO:0007669"/>
    <property type="project" value="TreeGrafter"/>
</dbReference>
<feature type="domain" description="Ubiquitin-like" evidence="2">
    <location>
        <begin position="1"/>
        <end position="72"/>
    </location>
</feature>
<dbReference type="SMART" id="SM00213">
    <property type="entry name" value="UBQ"/>
    <property type="match status" value="2"/>
</dbReference>
<dbReference type="CDD" id="cd17039">
    <property type="entry name" value="Ubl_ubiquitin_like"/>
    <property type="match status" value="2"/>
</dbReference>
<organism evidence="5">
    <name type="scientific">Taenia asiatica</name>
    <name type="common">Asian tapeworm</name>
    <dbReference type="NCBI Taxonomy" id="60517"/>
    <lineage>
        <taxon>Eukaryota</taxon>
        <taxon>Metazoa</taxon>
        <taxon>Spiralia</taxon>
        <taxon>Lophotrochozoa</taxon>
        <taxon>Platyhelminthes</taxon>
        <taxon>Cestoda</taxon>
        <taxon>Eucestoda</taxon>
        <taxon>Cyclophyllidea</taxon>
        <taxon>Taeniidae</taxon>
        <taxon>Taenia</taxon>
    </lineage>
</organism>
<dbReference type="GO" id="GO:0005829">
    <property type="term" value="C:cytosol"/>
    <property type="evidence" value="ECO:0007669"/>
    <property type="project" value="TreeGrafter"/>
</dbReference>
<feature type="compositionally biased region" description="Basic and acidic residues" evidence="1">
    <location>
        <begin position="218"/>
        <end position="236"/>
    </location>
</feature>
<dbReference type="Pfam" id="PF00240">
    <property type="entry name" value="ubiquitin"/>
    <property type="match status" value="2"/>
</dbReference>
<dbReference type="InterPro" id="IPR029071">
    <property type="entry name" value="Ubiquitin-like_domsf"/>
</dbReference>
<dbReference type="PROSITE" id="PS50053">
    <property type="entry name" value="UBIQUITIN_2"/>
    <property type="match status" value="2"/>
</dbReference>
<dbReference type="WBParaSite" id="TASK_0000497001-mRNA-1">
    <property type="protein sequence ID" value="TASK_0000497001-mRNA-1"/>
    <property type="gene ID" value="TASK_0000497001"/>
</dbReference>
<dbReference type="GO" id="GO:0005654">
    <property type="term" value="C:nucleoplasm"/>
    <property type="evidence" value="ECO:0007669"/>
    <property type="project" value="TreeGrafter"/>
</dbReference>